<evidence type="ECO:0000313" key="3">
    <source>
        <dbReference type="EMBL" id="KPL71620.1"/>
    </source>
</evidence>
<dbReference type="InterPro" id="IPR028098">
    <property type="entry name" value="Glyco_trans_4-like_N"/>
</dbReference>
<feature type="domain" description="Glycosyltransferase subfamily 4-like N-terminal" evidence="2">
    <location>
        <begin position="18"/>
        <end position="181"/>
    </location>
</feature>
<gene>
    <name evidence="3" type="ORF">ADM99_09040</name>
</gene>
<evidence type="ECO:0000259" key="2">
    <source>
        <dbReference type="Pfam" id="PF13439"/>
    </source>
</evidence>
<comment type="caution">
    <text evidence="3">The sequence shown here is derived from an EMBL/GenBank/DDBJ whole genome shotgun (WGS) entry which is preliminary data.</text>
</comment>
<dbReference type="STRING" id="229920.ADM99_09040"/>
<evidence type="ECO:0008006" key="5">
    <source>
        <dbReference type="Google" id="ProtNLM"/>
    </source>
</evidence>
<evidence type="ECO:0000313" key="4">
    <source>
        <dbReference type="Proteomes" id="UP000050430"/>
    </source>
</evidence>
<dbReference type="Pfam" id="PF13439">
    <property type="entry name" value="Glyco_transf_4"/>
    <property type="match status" value="1"/>
</dbReference>
<dbReference type="EMBL" id="LGCK01000010">
    <property type="protein sequence ID" value="KPL71620.1"/>
    <property type="molecule type" value="Genomic_DNA"/>
</dbReference>
<name>A0A0P6WYK9_9CHLR</name>
<dbReference type="CDD" id="cd03807">
    <property type="entry name" value="GT4_WbnK-like"/>
    <property type="match status" value="1"/>
</dbReference>
<evidence type="ECO:0000259" key="1">
    <source>
        <dbReference type="Pfam" id="PF00534"/>
    </source>
</evidence>
<dbReference type="InterPro" id="IPR001296">
    <property type="entry name" value="Glyco_trans_1"/>
</dbReference>
<dbReference type="Gene3D" id="3.40.50.2000">
    <property type="entry name" value="Glycogen Phosphorylase B"/>
    <property type="match status" value="2"/>
</dbReference>
<dbReference type="OrthoDB" id="9802525at2"/>
<dbReference type="Pfam" id="PF00534">
    <property type="entry name" value="Glycos_transf_1"/>
    <property type="match status" value="1"/>
</dbReference>
<reference evidence="3 4" key="1">
    <citation type="submission" date="2015-07" db="EMBL/GenBank/DDBJ databases">
        <title>Genome sequence of Leptolinea tardivitalis DSM 16556.</title>
        <authorList>
            <person name="Hemp J."/>
            <person name="Ward L.M."/>
            <person name="Pace L.A."/>
            <person name="Fischer W.W."/>
        </authorList>
    </citation>
    <scope>NUCLEOTIDE SEQUENCE [LARGE SCALE GENOMIC DNA]</scope>
    <source>
        <strain evidence="3 4">YMTK-2</strain>
    </source>
</reference>
<accession>A0A0P6WYK9</accession>
<protein>
    <recommendedName>
        <fullName evidence="5">Glycosyltransferase subfamily 4-like N-terminal domain-containing protein</fullName>
    </recommendedName>
</protein>
<dbReference type="AlphaFoldDB" id="A0A0P6WYK9"/>
<feature type="domain" description="Glycosyl transferase family 1" evidence="1">
    <location>
        <begin position="193"/>
        <end position="359"/>
    </location>
</feature>
<sequence length="385" mass="42177">MSYDNRFPVTHVITGLGVGGAEMMLYKLLSVIDRKKYPPHVISLTDVGEIGKRISSLGISVKSLGMKPGRFGFSDVERLVNLVRDQKPAVVQTWMYHADLMGGWAAKKAGSHNIAWNIRNSTLDRKTSKASTMLIVRLCALLSHSIPERIIVCSQAAADIHQKIGYNPRKMQVIPNGFDLSTFKPDQTIGQILRKQLGLNPSVPVVGLAARYDEQKDHPTFISSAGIILQSIPETHFLLCGDGITSENSQIVQQIKNTGHEGHFHLLGRQTKMQEFHLACNIAVSSSAYGESFSNVLGEAMACGIPCVSTRVGGVEEVLGNTGRIVPPHDPESLANAVIEILQLPEQVRNEMGLAGRKRIVENFDINAIARSYMQMWGELSAANE</sequence>
<organism evidence="3 4">
    <name type="scientific">Leptolinea tardivitalis</name>
    <dbReference type="NCBI Taxonomy" id="229920"/>
    <lineage>
        <taxon>Bacteria</taxon>
        <taxon>Bacillati</taxon>
        <taxon>Chloroflexota</taxon>
        <taxon>Anaerolineae</taxon>
        <taxon>Anaerolineales</taxon>
        <taxon>Anaerolineaceae</taxon>
        <taxon>Leptolinea</taxon>
    </lineage>
</organism>
<dbReference type="GO" id="GO:0016757">
    <property type="term" value="F:glycosyltransferase activity"/>
    <property type="evidence" value="ECO:0007669"/>
    <property type="project" value="InterPro"/>
</dbReference>
<dbReference type="SUPFAM" id="SSF53756">
    <property type="entry name" value="UDP-Glycosyltransferase/glycogen phosphorylase"/>
    <property type="match status" value="1"/>
</dbReference>
<keyword evidence="4" id="KW-1185">Reference proteome</keyword>
<dbReference type="RefSeq" id="WP_062420198.1">
    <property type="nucleotide sequence ID" value="NZ_BBYA01000001.1"/>
</dbReference>
<dbReference type="PANTHER" id="PTHR12526">
    <property type="entry name" value="GLYCOSYLTRANSFERASE"/>
    <property type="match status" value="1"/>
</dbReference>
<dbReference type="Proteomes" id="UP000050430">
    <property type="component" value="Unassembled WGS sequence"/>
</dbReference>
<proteinExistence type="predicted"/>